<dbReference type="InterPro" id="IPR011089">
    <property type="entry name" value="GmrSD_C"/>
</dbReference>
<protein>
    <submittedName>
        <fullName evidence="3">DUF262 domain-containing HNH endonuclease family protein</fullName>
    </submittedName>
</protein>
<dbReference type="EMBL" id="JBHSQQ010000022">
    <property type="protein sequence ID" value="MFC5941159.1"/>
    <property type="molecule type" value="Genomic_DNA"/>
</dbReference>
<evidence type="ECO:0000259" key="2">
    <source>
        <dbReference type="Pfam" id="PF07510"/>
    </source>
</evidence>
<sequence length="565" mass="64282">MTTNAKTMAEVFTSYYLRVPRFQRPYEWLDSDIEDFWNDVLQSDRDYFIGSMVVFPSQHGTQGLVDGQQRVTTITLLMCALRDQLKVLDLEDARNAAAGLQNLVERRSVLDNKQHFVLQTDTDNPFLRFIQAGGGGIEPTRAESERRVRAANTKLRNLLRLYLRESAPGTELQRLIEIRDKILELRVVFVEVDNEDDATIIFQTLNSRGRDLEVSDLVKSHVMAAIGAPNPGHDLPRDKWHSMLASFEESEADLSIDRFLLHYWLSIHDYVSGKGLFKPVRLYLHRPTAAESARTAERFLDSLVHEARLYREIHEPDFRAAWLQQELSVRESLKAIQLFRLRQPVPWILAAWSEHQAGRLRLKDTKRAISLIENYHFIATAVSNQPSSGGVSKMYAAHARALRSATTTQARMEVIDDLSEKLAMRIPTFDEFRAKFAEIRSSKTYSQQRALALYILRKLHSSPVTPDFAQLTVEHLAPQGSSRPADLREADVAKLGNLILLPESINGKLDSKQFPAKKSLLRQAVADGVWIDPSVLSAAEWGLKEINERTNAMAIRAYEEVWPVG</sequence>
<evidence type="ECO:0000313" key="3">
    <source>
        <dbReference type="EMBL" id="MFC5941159.1"/>
    </source>
</evidence>
<reference evidence="4" key="1">
    <citation type="journal article" date="2019" name="Int. J. Syst. Evol. Microbiol.">
        <title>The Global Catalogue of Microorganisms (GCM) 10K type strain sequencing project: providing services to taxonomists for standard genome sequencing and annotation.</title>
        <authorList>
            <consortium name="The Broad Institute Genomics Platform"/>
            <consortium name="The Broad Institute Genome Sequencing Center for Infectious Disease"/>
            <person name="Wu L."/>
            <person name="Ma J."/>
        </authorList>
    </citation>
    <scope>NUCLEOTIDE SEQUENCE [LARGE SCALE GENOMIC DNA]</scope>
    <source>
        <strain evidence="4">CGMCC 4.7173</strain>
    </source>
</reference>
<dbReference type="Pfam" id="PF07510">
    <property type="entry name" value="GmrSD_C"/>
    <property type="match status" value="1"/>
</dbReference>
<dbReference type="RefSeq" id="WP_353902554.1">
    <property type="nucleotide sequence ID" value="NZ_CP158970.1"/>
</dbReference>
<dbReference type="InterPro" id="IPR004919">
    <property type="entry name" value="GmrSD_N"/>
</dbReference>
<evidence type="ECO:0000259" key="1">
    <source>
        <dbReference type="Pfam" id="PF03235"/>
    </source>
</evidence>
<accession>A0ABW1HLN0</accession>
<keyword evidence="3" id="KW-0255">Endonuclease</keyword>
<proteinExistence type="predicted"/>
<dbReference type="PANTHER" id="PTHR35149">
    <property type="entry name" value="SLL5132 PROTEIN"/>
    <property type="match status" value="1"/>
</dbReference>
<keyword evidence="3" id="KW-0540">Nuclease</keyword>
<keyword evidence="3" id="KW-0378">Hydrolase</keyword>
<name>A0ABW1HLN0_9ACTN</name>
<evidence type="ECO:0000313" key="4">
    <source>
        <dbReference type="Proteomes" id="UP001596207"/>
    </source>
</evidence>
<dbReference type="PANTHER" id="PTHR35149:SF1">
    <property type="entry name" value="DUF5655 DOMAIN-CONTAINING PROTEIN"/>
    <property type="match status" value="1"/>
</dbReference>
<keyword evidence="4" id="KW-1185">Reference proteome</keyword>
<comment type="caution">
    <text evidence="3">The sequence shown here is derived from an EMBL/GenBank/DDBJ whole genome shotgun (WGS) entry which is preliminary data.</text>
</comment>
<dbReference type="Proteomes" id="UP001596207">
    <property type="component" value="Unassembled WGS sequence"/>
</dbReference>
<dbReference type="Pfam" id="PF03235">
    <property type="entry name" value="GmrSD_N"/>
    <property type="match status" value="1"/>
</dbReference>
<organism evidence="3 4">
    <name type="scientific">Micromonospora harpali</name>
    <dbReference type="NCBI Taxonomy" id="1490225"/>
    <lineage>
        <taxon>Bacteria</taxon>
        <taxon>Bacillati</taxon>
        <taxon>Actinomycetota</taxon>
        <taxon>Actinomycetes</taxon>
        <taxon>Micromonosporales</taxon>
        <taxon>Micromonosporaceae</taxon>
        <taxon>Micromonospora</taxon>
    </lineage>
</organism>
<dbReference type="GO" id="GO:0004519">
    <property type="term" value="F:endonuclease activity"/>
    <property type="evidence" value="ECO:0007669"/>
    <property type="project" value="UniProtKB-KW"/>
</dbReference>
<gene>
    <name evidence="3" type="ORF">ACFPZ4_06670</name>
</gene>
<feature type="domain" description="GmrSD restriction endonucleases N-terminal" evidence="1">
    <location>
        <begin position="11"/>
        <end position="222"/>
    </location>
</feature>
<feature type="domain" description="GmrSD restriction endonucleases C-terminal" evidence="2">
    <location>
        <begin position="429"/>
        <end position="554"/>
    </location>
</feature>